<protein>
    <submittedName>
        <fullName evidence="2">Uncharacterized protein</fullName>
    </submittedName>
</protein>
<evidence type="ECO:0000313" key="2">
    <source>
        <dbReference type="EMBL" id="TCV13592.1"/>
    </source>
</evidence>
<accession>A0A4R3VXW5</accession>
<keyword evidence="3" id="KW-1185">Reference proteome</keyword>
<proteinExistence type="predicted"/>
<gene>
    <name evidence="2" type="ORF">EDC17_10209</name>
</gene>
<dbReference type="AlphaFoldDB" id="A0A4R3VXW5"/>
<keyword evidence="1" id="KW-0812">Transmembrane</keyword>
<reference evidence="2 3" key="1">
    <citation type="submission" date="2019-03" db="EMBL/GenBank/DDBJ databases">
        <title>Genomic Encyclopedia of Type Strains, Phase IV (KMG-IV): sequencing the most valuable type-strain genomes for metagenomic binning, comparative biology and taxonomic classification.</title>
        <authorList>
            <person name="Goeker M."/>
        </authorList>
    </citation>
    <scope>NUCLEOTIDE SEQUENCE [LARGE SCALE GENOMIC DNA]</scope>
    <source>
        <strain evidence="2 3">DSM 22362</strain>
    </source>
</reference>
<evidence type="ECO:0000256" key="1">
    <source>
        <dbReference type="SAM" id="Phobius"/>
    </source>
</evidence>
<dbReference type="OrthoDB" id="709628at2"/>
<comment type="caution">
    <text evidence="2">The sequence shown here is derived from an EMBL/GenBank/DDBJ whole genome shotgun (WGS) entry which is preliminary data.</text>
</comment>
<dbReference type="Proteomes" id="UP000295197">
    <property type="component" value="Unassembled WGS sequence"/>
</dbReference>
<keyword evidence="1" id="KW-0472">Membrane</keyword>
<dbReference type="EMBL" id="SMBZ01000020">
    <property type="protein sequence ID" value="TCV13592.1"/>
    <property type="molecule type" value="Genomic_DNA"/>
</dbReference>
<sequence length="143" mass="17095">MTQHFEINTLHRRKYMISFFSLLIIAGFISSQISASEIVKIIAILFTIPIILYLSVKWSNNKSTWEIDEQKLIIRFSNKTKTYHCSDIDHIRSLTRSGGNLYVIYLKNKSPKRFWRNKLFVSEDDHEKLHQHLLQQDIEYFKM</sequence>
<feature type="transmembrane region" description="Helical" evidence="1">
    <location>
        <begin position="15"/>
        <end position="32"/>
    </location>
</feature>
<name>A0A4R3VXW5_9SPHI</name>
<dbReference type="RefSeq" id="WP_132777683.1">
    <property type="nucleotide sequence ID" value="NZ_SMBZ01000020.1"/>
</dbReference>
<keyword evidence="1" id="KW-1133">Transmembrane helix</keyword>
<evidence type="ECO:0000313" key="3">
    <source>
        <dbReference type="Proteomes" id="UP000295197"/>
    </source>
</evidence>
<organism evidence="2 3">
    <name type="scientific">Sphingobacterium alimentarium</name>
    <dbReference type="NCBI Taxonomy" id="797292"/>
    <lineage>
        <taxon>Bacteria</taxon>
        <taxon>Pseudomonadati</taxon>
        <taxon>Bacteroidota</taxon>
        <taxon>Sphingobacteriia</taxon>
        <taxon>Sphingobacteriales</taxon>
        <taxon>Sphingobacteriaceae</taxon>
        <taxon>Sphingobacterium</taxon>
    </lineage>
</organism>
<feature type="transmembrane region" description="Helical" evidence="1">
    <location>
        <begin position="38"/>
        <end position="56"/>
    </location>
</feature>